<keyword evidence="3" id="KW-1185">Reference proteome</keyword>
<evidence type="ECO:0000259" key="1">
    <source>
        <dbReference type="Pfam" id="PF04230"/>
    </source>
</evidence>
<gene>
    <name evidence="2" type="ORF">IM660_04465</name>
</gene>
<dbReference type="GO" id="GO:0016740">
    <property type="term" value="F:transferase activity"/>
    <property type="evidence" value="ECO:0007669"/>
    <property type="project" value="UniProtKB-KW"/>
</dbReference>
<evidence type="ECO:0000313" key="3">
    <source>
        <dbReference type="Proteomes" id="UP000593758"/>
    </source>
</evidence>
<dbReference type="RefSeq" id="WP_193498207.1">
    <property type="nucleotide sequence ID" value="NZ_CP063169.1"/>
</dbReference>
<dbReference type="Pfam" id="PF04230">
    <property type="entry name" value="PS_pyruv_trans"/>
    <property type="match status" value="1"/>
</dbReference>
<dbReference type="EMBL" id="CP063169">
    <property type="protein sequence ID" value="QOR71550.1"/>
    <property type="molecule type" value="Genomic_DNA"/>
</dbReference>
<evidence type="ECO:0000313" key="2">
    <source>
        <dbReference type="EMBL" id="QOR71550.1"/>
    </source>
</evidence>
<name>A0A7M1SVE4_9MICO</name>
<proteinExistence type="predicted"/>
<sequence length="413" mass="46082">MPAKVLLRSGWQTVNIGDVAHSPRTLRAFQHAAPDAELVFWPRVLGEREREMFRRHFPDVQVVDGALDEAGRPDTAELAHAWDTADVLVHGSGPGPVCRADLRAWQRESERPSGFFGITVDPWEAPEPATLDEQAVMIDTLPESYLGAERDVFDHSAFMYCRDSLSARFLRRQNVASPVLGFGPDATLVHDRHDEDAASDVSAAYGLREGDFLCVLPRLRFTPYHRIPEKGVAARPENWRRDAVNALHTEADMLPLRAAITAWVRDGGGQVLICPEMIHEVEVGERYLAHGYPPDVQRHVHHLDRYWELTEAAAVYARAAGVLSAECHSPLLAAVCGTPALYLRQPTDTIKGQMYPDLGMPMVELERDGTPAVLSWLRELCERPDDLRADTVRAQQRARSLIEEMARSVAATV</sequence>
<organism evidence="2 3">
    <name type="scientific">Ruania alkalisoli</name>
    <dbReference type="NCBI Taxonomy" id="2779775"/>
    <lineage>
        <taxon>Bacteria</taxon>
        <taxon>Bacillati</taxon>
        <taxon>Actinomycetota</taxon>
        <taxon>Actinomycetes</taxon>
        <taxon>Micrococcales</taxon>
        <taxon>Ruaniaceae</taxon>
        <taxon>Ruania</taxon>
    </lineage>
</organism>
<accession>A0A7M1SVE4</accession>
<dbReference type="AlphaFoldDB" id="A0A7M1SVE4"/>
<keyword evidence="2" id="KW-0808">Transferase</keyword>
<dbReference type="KEGG" id="halt:IM660_04465"/>
<reference evidence="2 3" key="1">
    <citation type="submission" date="2020-10" db="EMBL/GenBank/DDBJ databases">
        <title>Haloactinobacterium sp. RN3S43, a bacterium isolated from saline soil.</title>
        <authorList>
            <person name="Sun J.-Q."/>
        </authorList>
    </citation>
    <scope>NUCLEOTIDE SEQUENCE [LARGE SCALE GENOMIC DNA]</scope>
    <source>
        <strain evidence="2 3">RN3S43</strain>
    </source>
</reference>
<dbReference type="Proteomes" id="UP000593758">
    <property type="component" value="Chromosome"/>
</dbReference>
<dbReference type="InterPro" id="IPR007345">
    <property type="entry name" value="Polysacch_pyruvyl_Trfase"/>
</dbReference>
<feature type="domain" description="Polysaccharide pyruvyl transferase" evidence="1">
    <location>
        <begin position="46"/>
        <end position="343"/>
    </location>
</feature>
<protein>
    <submittedName>
        <fullName evidence="2">Polysaccharide pyruvyl transferase family protein</fullName>
    </submittedName>
</protein>